<name>A0ABS8U6F7_9GAMM</name>
<dbReference type="InterPro" id="IPR037066">
    <property type="entry name" value="Plug_dom_sf"/>
</dbReference>
<keyword evidence="7 11" id="KW-0798">TonB box</keyword>
<dbReference type="PANTHER" id="PTHR47234">
    <property type="match status" value="1"/>
</dbReference>
<dbReference type="InterPro" id="IPR012910">
    <property type="entry name" value="Plug_dom"/>
</dbReference>
<dbReference type="Pfam" id="PF07660">
    <property type="entry name" value="STN"/>
    <property type="match status" value="1"/>
</dbReference>
<evidence type="ECO:0000256" key="3">
    <source>
        <dbReference type="ARBA" id="ARBA00022452"/>
    </source>
</evidence>
<keyword evidence="14" id="KW-0675">Receptor</keyword>
<dbReference type="SUPFAM" id="SSF56935">
    <property type="entry name" value="Porins"/>
    <property type="match status" value="1"/>
</dbReference>
<gene>
    <name evidence="14" type="ORF">LTT95_00180</name>
</gene>
<evidence type="ECO:0000256" key="10">
    <source>
        <dbReference type="PROSITE-ProRule" id="PRU01360"/>
    </source>
</evidence>
<sequence>MRTHTLRRAISIALFAVANGATSLATAQDADQREAAQVANEAQDAQHFDLPPTALDASLGAVGAQSGLRITYPPSLVANRPGPAVQGRMHWREAMARLLQGSGLEYRQADDGTVVIAPAHAEPERRVAPASADARTSQGANATDLETITVTGTRIRGGTTPSPVITLGSERIREEGFADLGEVIRSVPQNFSGGQNPGVAAGATQGAGGLANQNLSGGSSLNLRGLGPDATLTLLNGRRLSYGGYVQAVDIGAIPVEAVERIEIVPDGASAIYGSDAVGGVGNVILKRDYEGVTLGTRYGRSAAGGLGTRDYAVTAGAQWERGGAILTYKDVSVDPIRADQRTYTAQLPSPTSIYPGSELRSALLSVHHAIGDAAELRLDALATRRSQDYSYYYETTTASYNRLTPDTRASFLAPGVDIFLPGDWTLTFGATHGRDDLENLNTGVDLATAAVVPRIDECLCNDSRSYEVGAEGPVFALPAGDIRLAAGMGTRRNAFQHLNHLTGRTTLDAEEASRFAYAEAGVPLMGSGAGKPDAARLELTAALRHEDYDSFGAVTTPRLGALYAPGSTFTLKASWGRSFKAPTLYQMHASRLAQLVPAAYVGGAGYAPEATVLIQGGGNRDLDAERARTQTASVAFHPDAVPGLLAELTWFRIAYTDRVVQPITNAARALADPNYAPFVEYAPSSQRLDEVLASVENFYNSTGAVYVPSDVAALVRYGYTNVAEQQIEGLDLSGSYGFALGPGRLTVRGAVSWLDIAQKTSPLAPAFDVSGTLYNPARVNGRFGTAWSQGPVSASLFGNYTSGVTDTARAQKTGSFTTFDAALRYASERPSGLFSGTELAVNAQNIFNRNPPLHTPSSWIHPAYDSTNYSAIGRFVSVSLSKHF</sequence>
<reference evidence="14" key="2">
    <citation type="journal article" date="2022" name="Syst. Appl. Microbiol.">
        <title>Physiological and genomic characterisation of Luteimonas fraxinea sp. nov., a bacterial species associated with trees tolerant to ash dieback.</title>
        <authorList>
            <person name="Ulrich K."/>
            <person name="Becker R."/>
            <person name="Behrendt U."/>
            <person name="Kube M."/>
            <person name="Schneck V."/>
            <person name="Ulrich A."/>
        </authorList>
    </citation>
    <scope>NUCLEOTIDE SEQUENCE</scope>
    <source>
        <strain evidence="14">A1P009</strain>
    </source>
</reference>
<evidence type="ECO:0000256" key="9">
    <source>
        <dbReference type="ARBA" id="ARBA00023237"/>
    </source>
</evidence>
<dbReference type="PANTHER" id="PTHR47234:SF3">
    <property type="entry name" value="SECRETIN_TONB SHORT N-TERMINAL DOMAIN-CONTAINING PROTEIN"/>
    <property type="match status" value="1"/>
</dbReference>
<evidence type="ECO:0000256" key="11">
    <source>
        <dbReference type="RuleBase" id="RU003357"/>
    </source>
</evidence>
<dbReference type="Proteomes" id="UP001430360">
    <property type="component" value="Unassembled WGS sequence"/>
</dbReference>
<evidence type="ECO:0000256" key="4">
    <source>
        <dbReference type="ARBA" id="ARBA00022496"/>
    </source>
</evidence>
<dbReference type="Pfam" id="PF00593">
    <property type="entry name" value="TonB_dep_Rec_b-barrel"/>
    <property type="match status" value="1"/>
</dbReference>
<keyword evidence="3 10" id="KW-1134">Transmembrane beta strand</keyword>
<evidence type="ECO:0000256" key="12">
    <source>
        <dbReference type="SAM" id="SignalP"/>
    </source>
</evidence>
<protein>
    <submittedName>
        <fullName evidence="14">TonB-dependent receptor</fullName>
    </submittedName>
</protein>
<proteinExistence type="inferred from homology"/>
<dbReference type="InterPro" id="IPR000531">
    <property type="entry name" value="Beta-barrel_TonB"/>
</dbReference>
<keyword evidence="15" id="KW-1185">Reference proteome</keyword>
<dbReference type="Gene3D" id="2.40.170.20">
    <property type="entry name" value="TonB-dependent receptor, beta-barrel domain"/>
    <property type="match status" value="1"/>
</dbReference>
<dbReference type="InterPro" id="IPR039426">
    <property type="entry name" value="TonB-dep_rcpt-like"/>
</dbReference>
<dbReference type="EMBL" id="JAJQKU010000001">
    <property type="protein sequence ID" value="MCD9095361.1"/>
    <property type="molecule type" value="Genomic_DNA"/>
</dbReference>
<dbReference type="SMART" id="SM00965">
    <property type="entry name" value="STN"/>
    <property type="match status" value="1"/>
</dbReference>
<evidence type="ECO:0000313" key="15">
    <source>
        <dbReference type="Proteomes" id="UP001430360"/>
    </source>
</evidence>
<keyword evidence="8 10" id="KW-0472">Membrane</keyword>
<evidence type="ECO:0000313" key="14">
    <source>
        <dbReference type="EMBL" id="MCD9095361.1"/>
    </source>
</evidence>
<keyword evidence="5 10" id="KW-0812">Transmembrane</keyword>
<feature type="signal peptide" evidence="12">
    <location>
        <begin position="1"/>
        <end position="27"/>
    </location>
</feature>
<feature type="domain" description="Secretin/TonB short N-terminal" evidence="13">
    <location>
        <begin position="68"/>
        <end position="119"/>
    </location>
</feature>
<keyword evidence="4" id="KW-0406">Ion transport</keyword>
<feature type="chain" id="PRO_5045129822" evidence="12">
    <location>
        <begin position="28"/>
        <end position="885"/>
    </location>
</feature>
<organism evidence="14 15">
    <name type="scientific">Luteimonas fraxinea</name>
    <dbReference type="NCBI Taxonomy" id="2901869"/>
    <lineage>
        <taxon>Bacteria</taxon>
        <taxon>Pseudomonadati</taxon>
        <taxon>Pseudomonadota</taxon>
        <taxon>Gammaproteobacteria</taxon>
        <taxon>Lysobacterales</taxon>
        <taxon>Lysobacteraceae</taxon>
        <taxon>Luteimonas</taxon>
    </lineage>
</organism>
<reference evidence="14" key="1">
    <citation type="submission" date="2021-12" db="EMBL/GenBank/DDBJ databases">
        <authorList>
            <person name="Ulrich A."/>
        </authorList>
    </citation>
    <scope>NUCLEOTIDE SEQUENCE</scope>
    <source>
        <strain evidence="14">A1P009</strain>
    </source>
</reference>
<dbReference type="InterPro" id="IPR011662">
    <property type="entry name" value="Secretin/TonB_short_N"/>
</dbReference>
<keyword evidence="9 10" id="KW-0998">Cell outer membrane</keyword>
<evidence type="ECO:0000259" key="13">
    <source>
        <dbReference type="SMART" id="SM00965"/>
    </source>
</evidence>
<keyword evidence="12" id="KW-0732">Signal</keyword>
<evidence type="ECO:0000256" key="7">
    <source>
        <dbReference type="ARBA" id="ARBA00023077"/>
    </source>
</evidence>
<dbReference type="InterPro" id="IPR036942">
    <property type="entry name" value="Beta-barrel_TonB_sf"/>
</dbReference>
<evidence type="ECO:0000256" key="8">
    <source>
        <dbReference type="ARBA" id="ARBA00023136"/>
    </source>
</evidence>
<evidence type="ECO:0000256" key="1">
    <source>
        <dbReference type="ARBA" id="ARBA00004571"/>
    </source>
</evidence>
<dbReference type="Gene3D" id="2.170.130.10">
    <property type="entry name" value="TonB-dependent receptor, plug domain"/>
    <property type="match status" value="1"/>
</dbReference>
<keyword evidence="2 10" id="KW-0813">Transport</keyword>
<dbReference type="RefSeq" id="WP_232133914.1">
    <property type="nucleotide sequence ID" value="NZ_JAJQKU010000001.1"/>
</dbReference>
<dbReference type="PROSITE" id="PS52016">
    <property type="entry name" value="TONB_DEPENDENT_REC_3"/>
    <property type="match status" value="1"/>
</dbReference>
<dbReference type="Gene3D" id="3.55.50.30">
    <property type="match status" value="1"/>
</dbReference>
<evidence type="ECO:0000256" key="5">
    <source>
        <dbReference type="ARBA" id="ARBA00022692"/>
    </source>
</evidence>
<comment type="similarity">
    <text evidence="10 11">Belongs to the TonB-dependent receptor family.</text>
</comment>
<evidence type="ECO:0000256" key="6">
    <source>
        <dbReference type="ARBA" id="ARBA00023004"/>
    </source>
</evidence>
<dbReference type="Pfam" id="PF07715">
    <property type="entry name" value="Plug"/>
    <property type="match status" value="1"/>
</dbReference>
<keyword evidence="6" id="KW-0408">Iron</keyword>
<comment type="subcellular location">
    <subcellularLocation>
        <location evidence="1 10">Cell outer membrane</location>
        <topology evidence="1 10">Multi-pass membrane protein</topology>
    </subcellularLocation>
</comment>
<keyword evidence="4" id="KW-0410">Iron transport</keyword>
<comment type="caution">
    <text evidence="14">The sequence shown here is derived from an EMBL/GenBank/DDBJ whole genome shotgun (WGS) entry which is preliminary data.</text>
</comment>
<dbReference type="CDD" id="cd01347">
    <property type="entry name" value="ligand_gated_channel"/>
    <property type="match status" value="1"/>
</dbReference>
<accession>A0ABS8U6F7</accession>
<evidence type="ECO:0000256" key="2">
    <source>
        <dbReference type="ARBA" id="ARBA00022448"/>
    </source>
</evidence>